<evidence type="ECO:0000313" key="2">
    <source>
        <dbReference type="Proteomes" id="UP000298596"/>
    </source>
</evidence>
<dbReference type="AlphaFoldDB" id="A0A4D8QH01"/>
<geneLocation type="plasmid" evidence="1 2">
    <name>p8</name>
</geneLocation>
<accession>A0A4D8QH01</accession>
<evidence type="ECO:0000313" key="1">
    <source>
        <dbReference type="EMBL" id="QCO07520.1"/>
    </source>
</evidence>
<dbReference type="Proteomes" id="UP000298596">
    <property type="component" value="Plasmid p8"/>
</dbReference>
<gene>
    <name evidence="1" type="ORF">D3867_37180</name>
</gene>
<sequence>MAQIHKIITDQGRTAALSLADADIVDIAAGVLGDERGNLGYTYSGLCLTALPHRKIPDDQAWERVGHKVKLVVEPGRLDVAGKTKMFGVPYGARARMILIYLITQAVRTNSREIALGRSMRAWLEAMGVAIGGETAKAFREQSMRIAACSMKFFWETEKGATGFDKGGVVRRGLMFGDSLDMGDQPRLFDDTVVLDEVFYNAAKAHPVPLLEAAVRHLRDRSMSLDIYVWLAYRLHILDRPTPMSWAAIHAQFGGGFKEPRFFRRPFLEALEAATAAYPDARVELADDGAGLILHPSRPPVGKLLGA</sequence>
<reference evidence="1 2" key="1">
    <citation type="submission" date="2018-09" db="EMBL/GenBank/DDBJ databases">
        <title>Whole genome based analysis of evolution and adaptive divergence in Indian and Brazilian strains of Azospirillum brasilense.</title>
        <authorList>
            <person name="Singh C."/>
            <person name="Tripathi A.K."/>
        </authorList>
    </citation>
    <scope>NUCLEOTIDE SEQUENCE [LARGE SCALE GENOMIC DNA]</scope>
    <source>
        <strain evidence="1 2">MTCC4036</strain>
        <plasmid evidence="1 2">p8</plasmid>
    </source>
</reference>
<proteinExistence type="predicted"/>
<dbReference type="Pfam" id="PF04796">
    <property type="entry name" value="RepA_C"/>
    <property type="match status" value="1"/>
</dbReference>
<protein>
    <submittedName>
        <fullName evidence="1">Pirin</fullName>
    </submittedName>
</protein>
<dbReference type="InterPro" id="IPR006881">
    <property type="entry name" value="RepA_C"/>
</dbReference>
<keyword evidence="1" id="KW-0614">Plasmid</keyword>
<organism evidence="1 2">
    <name type="scientific">Azospirillum brasilense</name>
    <dbReference type="NCBI Taxonomy" id="192"/>
    <lineage>
        <taxon>Bacteria</taxon>
        <taxon>Pseudomonadati</taxon>
        <taxon>Pseudomonadota</taxon>
        <taxon>Alphaproteobacteria</taxon>
        <taxon>Rhodospirillales</taxon>
        <taxon>Azospirillaceae</taxon>
        <taxon>Azospirillum</taxon>
    </lineage>
</organism>
<name>A0A4D8QH01_AZOBR</name>
<dbReference type="EMBL" id="CP032338">
    <property type="protein sequence ID" value="QCO07520.1"/>
    <property type="molecule type" value="Genomic_DNA"/>
</dbReference>